<keyword evidence="4 9" id="KW-0547">Nucleotide-binding</keyword>
<keyword evidence="3 8" id="KW-0808">Transferase</keyword>
<evidence type="ECO:0000256" key="7">
    <source>
        <dbReference type="ARBA" id="ARBA00023277"/>
    </source>
</evidence>
<comment type="caution">
    <text evidence="12">The sequence shown here is derived from an EMBL/GenBank/DDBJ whole genome shotgun (WGS) entry which is preliminary data.</text>
</comment>
<evidence type="ECO:0000256" key="3">
    <source>
        <dbReference type="ARBA" id="ARBA00022679"/>
    </source>
</evidence>
<comment type="catalytic activity">
    <reaction evidence="9">
        <text>D-xylulose + ATP = D-xylulose 5-phosphate + ADP + H(+)</text>
        <dbReference type="Rhea" id="RHEA:10964"/>
        <dbReference type="ChEBI" id="CHEBI:15378"/>
        <dbReference type="ChEBI" id="CHEBI:17140"/>
        <dbReference type="ChEBI" id="CHEBI:30616"/>
        <dbReference type="ChEBI" id="CHEBI:57737"/>
        <dbReference type="ChEBI" id="CHEBI:456216"/>
        <dbReference type="EC" id="2.7.1.17"/>
    </reaction>
</comment>
<dbReference type="Gene3D" id="3.30.420.40">
    <property type="match status" value="2"/>
</dbReference>
<dbReference type="Pfam" id="PF00370">
    <property type="entry name" value="FGGY_N"/>
    <property type="match status" value="1"/>
</dbReference>
<keyword evidence="2 9" id="KW-0859">Xylose metabolism</keyword>
<organism evidence="12 13">
    <name type="scientific">Anoxynatronum buryatiense</name>
    <dbReference type="NCBI Taxonomy" id="489973"/>
    <lineage>
        <taxon>Bacteria</taxon>
        <taxon>Bacillati</taxon>
        <taxon>Bacillota</taxon>
        <taxon>Clostridia</taxon>
        <taxon>Eubacteriales</taxon>
        <taxon>Clostridiaceae</taxon>
        <taxon>Anoxynatronum</taxon>
    </lineage>
</organism>
<evidence type="ECO:0000256" key="5">
    <source>
        <dbReference type="ARBA" id="ARBA00022777"/>
    </source>
</evidence>
<evidence type="ECO:0000256" key="8">
    <source>
        <dbReference type="RuleBase" id="RU003733"/>
    </source>
</evidence>
<keyword evidence="13" id="KW-1185">Reference proteome</keyword>
<keyword evidence="7 9" id="KW-0119">Carbohydrate metabolism</keyword>
<evidence type="ECO:0000256" key="1">
    <source>
        <dbReference type="ARBA" id="ARBA00009156"/>
    </source>
</evidence>
<dbReference type="InterPro" id="IPR018483">
    <property type="entry name" value="Carb_kinase_FGGY_CS"/>
</dbReference>
<feature type="domain" description="Carbohydrate kinase FGGY C-terminal" evidence="11">
    <location>
        <begin position="255"/>
        <end position="450"/>
    </location>
</feature>
<dbReference type="PANTHER" id="PTHR43095:SF5">
    <property type="entry name" value="XYLULOSE KINASE"/>
    <property type="match status" value="1"/>
</dbReference>
<evidence type="ECO:0000256" key="6">
    <source>
        <dbReference type="ARBA" id="ARBA00022840"/>
    </source>
</evidence>
<evidence type="ECO:0000256" key="4">
    <source>
        <dbReference type="ARBA" id="ARBA00022741"/>
    </source>
</evidence>
<dbReference type="RefSeq" id="WP_283410857.1">
    <property type="nucleotide sequence ID" value="NZ_FXUF01000024.1"/>
</dbReference>
<dbReference type="InterPro" id="IPR050406">
    <property type="entry name" value="FGGY_Carb_Kinase"/>
</dbReference>
<evidence type="ECO:0000259" key="10">
    <source>
        <dbReference type="Pfam" id="PF00370"/>
    </source>
</evidence>
<keyword evidence="5 8" id="KW-0418">Kinase</keyword>
<dbReference type="PIRSF" id="PIRSF000538">
    <property type="entry name" value="GlpK"/>
    <property type="match status" value="1"/>
</dbReference>
<dbReference type="PANTHER" id="PTHR43095">
    <property type="entry name" value="SUGAR KINASE"/>
    <property type="match status" value="1"/>
</dbReference>
<gene>
    <name evidence="9" type="primary">xylB</name>
    <name evidence="12" type="ORF">SAMN06296020_1248</name>
</gene>
<dbReference type="Proteomes" id="UP001158066">
    <property type="component" value="Unassembled WGS sequence"/>
</dbReference>
<accession>A0AA45WZJ0</accession>
<comment type="similarity">
    <text evidence="1 8">Belongs to the FGGY kinase family.</text>
</comment>
<dbReference type="Pfam" id="PF02782">
    <property type="entry name" value="FGGY_C"/>
    <property type="match status" value="1"/>
</dbReference>
<dbReference type="InterPro" id="IPR018485">
    <property type="entry name" value="FGGY_C"/>
</dbReference>
<name>A0AA45WZJ0_9CLOT</name>
<dbReference type="GO" id="GO:0004856">
    <property type="term" value="F:D-xylulokinase activity"/>
    <property type="evidence" value="ECO:0007669"/>
    <property type="project" value="UniProtKB-EC"/>
</dbReference>
<keyword evidence="6 9" id="KW-0067">ATP-binding</keyword>
<dbReference type="InterPro" id="IPR006000">
    <property type="entry name" value="Xylulokinase"/>
</dbReference>
<dbReference type="EC" id="2.7.1.17" evidence="9"/>
<evidence type="ECO:0000256" key="2">
    <source>
        <dbReference type="ARBA" id="ARBA00022629"/>
    </source>
</evidence>
<evidence type="ECO:0000313" key="12">
    <source>
        <dbReference type="EMBL" id="SMP71641.1"/>
    </source>
</evidence>
<protein>
    <recommendedName>
        <fullName evidence="9">Xylulose kinase</fullName>
        <shortName evidence="9">Xylulokinase</shortName>
        <ecNumber evidence="9">2.7.1.17</ecNumber>
    </recommendedName>
</protein>
<dbReference type="PROSITE" id="PS00445">
    <property type="entry name" value="FGGY_KINASES_2"/>
    <property type="match status" value="1"/>
</dbReference>
<dbReference type="AlphaFoldDB" id="A0AA45WZJ0"/>
<dbReference type="EMBL" id="FXUF01000024">
    <property type="protein sequence ID" value="SMP71641.1"/>
    <property type="molecule type" value="Genomic_DNA"/>
</dbReference>
<dbReference type="InterPro" id="IPR018484">
    <property type="entry name" value="FGGY_N"/>
</dbReference>
<dbReference type="InterPro" id="IPR043129">
    <property type="entry name" value="ATPase_NBD"/>
</dbReference>
<dbReference type="NCBIfam" id="TIGR01312">
    <property type="entry name" value="XylB"/>
    <property type="match status" value="1"/>
</dbReference>
<proteinExistence type="inferred from homology"/>
<dbReference type="GO" id="GO:0005997">
    <property type="term" value="P:xylulose metabolic process"/>
    <property type="evidence" value="ECO:0007669"/>
    <property type="project" value="InterPro"/>
</dbReference>
<dbReference type="SUPFAM" id="SSF53067">
    <property type="entry name" value="Actin-like ATPase domain"/>
    <property type="match status" value="2"/>
</dbReference>
<dbReference type="PROSITE" id="PS00933">
    <property type="entry name" value="FGGY_KINASES_1"/>
    <property type="match status" value="1"/>
</dbReference>
<dbReference type="GO" id="GO:0042732">
    <property type="term" value="P:D-xylose metabolic process"/>
    <property type="evidence" value="ECO:0007669"/>
    <property type="project" value="UniProtKB-KW"/>
</dbReference>
<evidence type="ECO:0000259" key="11">
    <source>
        <dbReference type="Pfam" id="PF02782"/>
    </source>
</evidence>
<evidence type="ECO:0000256" key="9">
    <source>
        <dbReference type="RuleBase" id="RU364073"/>
    </source>
</evidence>
<reference evidence="12" key="1">
    <citation type="submission" date="2017-05" db="EMBL/GenBank/DDBJ databases">
        <authorList>
            <person name="Varghese N."/>
            <person name="Submissions S."/>
        </authorList>
    </citation>
    <scope>NUCLEOTIDE SEQUENCE</scope>
    <source>
        <strain evidence="12">Su22</strain>
    </source>
</reference>
<sequence length="505" mass="56467">MSKWLLAHDLGTSGNKATLFTTAGELIDSCTYAYPTRFFNGKWAEQNPLDWWQAFCETNRRLLAGRDATQVAAVAFSGQMMGCVCVDEKGSVLRPAIIWADQRSVAEEQYLRERIDPWEFYKIVGHRISASYSIEKLMWIRNHEPDVFKKTHRMLLPKDYLIYRLTGAFVTDYSDASGTNAFDLTRGEWSDKIIQMAGLDREIFPTAYPSTHVAGEVSTAIANSCSLAPGTLVVLGGGDGVCAAVGAASVEENVAYNYLGSSSWVAYTSTEPVFDKEMRTFNWAHLIPGCYAPTGTMQAAANSYNFMKQHLFEGLALLEQDQEKSIYQLMDNHLREAPLGARGLLFLPYLLGERSPRWNPNARGAFIGLKMEHTKSDLLRATVEGILMNLAIILKVFQSKSPITDMNVIGGLAQSDPILEMLTDIYDVRVHKLNYLEEATSIGAAIAAGVGSGYLKDFSAVHQFIQPVKSLEPREKNHRQYEEVKRIFDQCYEALVPIYDELSRL</sequence>
<feature type="domain" description="Carbohydrate kinase FGGY N-terminal" evidence="10">
    <location>
        <begin position="6"/>
        <end position="246"/>
    </location>
</feature>
<dbReference type="InterPro" id="IPR000577">
    <property type="entry name" value="Carb_kinase_FGGY"/>
</dbReference>
<dbReference type="GO" id="GO:0005524">
    <property type="term" value="F:ATP binding"/>
    <property type="evidence" value="ECO:0007669"/>
    <property type="project" value="UniProtKB-KW"/>
</dbReference>
<evidence type="ECO:0000313" key="13">
    <source>
        <dbReference type="Proteomes" id="UP001158066"/>
    </source>
</evidence>
<dbReference type="CDD" id="cd07805">
    <property type="entry name" value="ASKHA_NBD_FGGY_CvXK-like"/>
    <property type="match status" value="1"/>
</dbReference>